<feature type="compositionally biased region" description="Basic and acidic residues" evidence="1">
    <location>
        <begin position="33"/>
        <end position="91"/>
    </location>
</feature>
<feature type="compositionally biased region" description="Basic and acidic residues" evidence="1">
    <location>
        <begin position="104"/>
        <end position="115"/>
    </location>
</feature>
<feature type="compositionally biased region" description="Polar residues" evidence="1">
    <location>
        <begin position="139"/>
        <end position="163"/>
    </location>
</feature>
<feature type="compositionally biased region" description="Basic and acidic residues" evidence="1">
    <location>
        <begin position="201"/>
        <end position="214"/>
    </location>
</feature>
<protein>
    <submittedName>
        <fullName evidence="2">Uncharacterized protein</fullName>
    </submittedName>
</protein>
<dbReference type="AlphaFoldDB" id="A0A0B1T2D1"/>
<reference evidence="2 3" key="1">
    <citation type="submission" date="2014-03" db="EMBL/GenBank/DDBJ databases">
        <title>Draft genome of the hookworm Oesophagostomum dentatum.</title>
        <authorList>
            <person name="Mitreva M."/>
        </authorList>
    </citation>
    <scope>NUCLEOTIDE SEQUENCE [LARGE SCALE GENOMIC DNA]</scope>
    <source>
        <strain evidence="2 3">OD-Hann</strain>
    </source>
</reference>
<evidence type="ECO:0000256" key="1">
    <source>
        <dbReference type="SAM" id="MobiDB-lite"/>
    </source>
</evidence>
<dbReference type="Proteomes" id="UP000053660">
    <property type="component" value="Unassembled WGS sequence"/>
</dbReference>
<evidence type="ECO:0000313" key="3">
    <source>
        <dbReference type="Proteomes" id="UP000053660"/>
    </source>
</evidence>
<dbReference type="EMBL" id="KN554084">
    <property type="protein sequence ID" value="KHJ89545.1"/>
    <property type="molecule type" value="Genomic_DNA"/>
</dbReference>
<gene>
    <name evidence="2" type="ORF">OESDEN_10629</name>
</gene>
<organism evidence="2 3">
    <name type="scientific">Oesophagostomum dentatum</name>
    <name type="common">Nodular worm</name>
    <dbReference type="NCBI Taxonomy" id="61180"/>
    <lineage>
        <taxon>Eukaryota</taxon>
        <taxon>Metazoa</taxon>
        <taxon>Ecdysozoa</taxon>
        <taxon>Nematoda</taxon>
        <taxon>Chromadorea</taxon>
        <taxon>Rhabditida</taxon>
        <taxon>Rhabditina</taxon>
        <taxon>Rhabditomorpha</taxon>
        <taxon>Strongyloidea</taxon>
        <taxon>Strongylidae</taxon>
        <taxon>Oesophagostomum</taxon>
    </lineage>
</organism>
<proteinExistence type="predicted"/>
<name>A0A0B1T2D1_OESDE</name>
<keyword evidence="3" id="KW-1185">Reference proteome</keyword>
<feature type="compositionally biased region" description="Polar residues" evidence="1">
    <location>
        <begin position="116"/>
        <end position="129"/>
    </location>
</feature>
<feature type="compositionally biased region" description="Basic residues" evidence="1">
    <location>
        <begin position="1"/>
        <end position="18"/>
    </location>
</feature>
<sequence>MRSLRKRRSSKSSKKKLTKEKTECGTIAKSPKKASEKDSAKEGEEKKDTGKAKTVEPTEEMKAAKHQVEEKGSQPPAKAEKPPEAEKEKPAAEPPAPQKPAAVENKEPPKEEKKVQTSVRLKPSQSAPNLGSEKAAGQAVTQKSVMAQPQGTPAAKPQSQQATGGEEAPKEDQPRNEEKATPKEEKSQRMRRKRQQQQQTTKEEKSVRATSIRERVKRGLKSAFSVFSRESIEKSFQTAKNKMTATIRTATYAYQDTYFGLGSDLDDDMEEDEDEVFLRDMSHRPDLTLVEGNNNNDGELFNDKGVPFWKDKKYLAEVPKQTRKPLSTLLLSLAEKKLTLKESVPEP</sequence>
<accession>A0A0B1T2D1</accession>
<feature type="region of interest" description="Disordered" evidence="1">
    <location>
        <begin position="1"/>
        <end position="215"/>
    </location>
</feature>
<feature type="compositionally biased region" description="Basic and acidic residues" evidence="1">
    <location>
        <begin position="167"/>
        <end position="188"/>
    </location>
</feature>
<evidence type="ECO:0000313" key="2">
    <source>
        <dbReference type="EMBL" id="KHJ89545.1"/>
    </source>
</evidence>